<dbReference type="GO" id="GO:0016042">
    <property type="term" value="P:lipid catabolic process"/>
    <property type="evidence" value="ECO:0007669"/>
    <property type="project" value="UniProtKB-UniRule"/>
</dbReference>
<accession>A0AAJ1VHB3</accession>
<keyword evidence="2 4" id="KW-0442">Lipid degradation</keyword>
<feature type="short sequence motif" description="DGA/G" evidence="4">
    <location>
        <begin position="167"/>
        <end position="169"/>
    </location>
</feature>
<feature type="active site" description="Proton acceptor" evidence="4">
    <location>
        <position position="167"/>
    </location>
</feature>
<evidence type="ECO:0000259" key="5">
    <source>
        <dbReference type="PROSITE" id="PS51635"/>
    </source>
</evidence>
<evidence type="ECO:0000313" key="7">
    <source>
        <dbReference type="EMBL" id="MDN3620199.1"/>
    </source>
</evidence>
<keyword evidence="3 4" id="KW-0443">Lipid metabolism</keyword>
<keyword evidence="1 4" id="KW-0378">Hydrolase</keyword>
<reference evidence="6 8" key="2">
    <citation type="submission" date="2017-02" db="EMBL/GenBank/DDBJ databases">
        <title>Trade-off between light-utilization and light-protection in marine flavobacteria.</title>
        <authorList>
            <person name="Kumagai Y."/>
            <person name="Yoshizawa S."/>
            <person name="Kogure K."/>
            <person name="Iwasaki W."/>
        </authorList>
    </citation>
    <scope>NUCLEOTIDE SEQUENCE [LARGE SCALE GENOMIC DNA]</scope>
    <source>
        <strain evidence="6 8">KCTC 23670</strain>
    </source>
</reference>
<dbReference type="RefSeq" id="WP_208889297.1">
    <property type="nucleotide sequence ID" value="NZ_CP019336.1"/>
</dbReference>
<evidence type="ECO:0000256" key="2">
    <source>
        <dbReference type="ARBA" id="ARBA00022963"/>
    </source>
</evidence>
<dbReference type="SUPFAM" id="SSF52151">
    <property type="entry name" value="FabD/lysophospholipase-like"/>
    <property type="match status" value="1"/>
</dbReference>
<feature type="short sequence motif" description="GXSXG" evidence="4">
    <location>
        <begin position="54"/>
        <end position="58"/>
    </location>
</feature>
<dbReference type="Pfam" id="PF01734">
    <property type="entry name" value="Patatin"/>
    <property type="match status" value="1"/>
</dbReference>
<gene>
    <name evidence="6" type="ORF">BTO15_14335</name>
    <name evidence="7" type="ORF">QWY81_12105</name>
</gene>
<evidence type="ECO:0000256" key="3">
    <source>
        <dbReference type="ARBA" id="ARBA00023098"/>
    </source>
</evidence>
<dbReference type="PANTHER" id="PTHR14226:SF78">
    <property type="entry name" value="SLR0060 PROTEIN"/>
    <property type="match status" value="1"/>
</dbReference>
<proteinExistence type="predicted"/>
<dbReference type="Proteomes" id="UP001228636">
    <property type="component" value="Unassembled WGS sequence"/>
</dbReference>
<reference evidence="7" key="3">
    <citation type="submission" date="2023-06" db="EMBL/GenBank/DDBJ databases">
        <authorList>
            <person name="Lucena T."/>
            <person name="Sun Q."/>
        </authorList>
    </citation>
    <scope>NUCLEOTIDE SEQUENCE</scope>
    <source>
        <strain evidence="7">CECT 8670</strain>
    </source>
</reference>
<keyword evidence="8" id="KW-1185">Reference proteome</keyword>
<evidence type="ECO:0000313" key="9">
    <source>
        <dbReference type="Proteomes" id="UP001228636"/>
    </source>
</evidence>
<dbReference type="PROSITE" id="PS51635">
    <property type="entry name" value="PNPLA"/>
    <property type="match status" value="1"/>
</dbReference>
<dbReference type="InterPro" id="IPR002641">
    <property type="entry name" value="PNPLA_dom"/>
</dbReference>
<dbReference type="EMBL" id="JAUFQH010000010">
    <property type="protein sequence ID" value="MDN3620199.1"/>
    <property type="molecule type" value="Genomic_DNA"/>
</dbReference>
<dbReference type="GO" id="GO:0016787">
    <property type="term" value="F:hydrolase activity"/>
    <property type="evidence" value="ECO:0007669"/>
    <property type="project" value="UniProtKB-UniRule"/>
</dbReference>
<sequence>MIPIPINYSEQLSKLNVNIPINLVLSGGGIKCAAHLALIEKIEELGLQINAISGSSGGALVASLYASGISTQEILEIFKRTSLFKFSFFSMTKAGIFDTFLFKSIIENKIKDKFRDLEIPIYITASNMQSGKPRYFSKGKLLKPVLASCAIPGIFTPIIINKTLYSDGGILDNFPIKPFIKSGLPIVGSYVAEPAPKTPLQLNSTFKVITHATYLKSHAAENFKFDYTKMTVSFPLSEYSGLDNKDSEKIYNIGKAYLNGVV</sequence>
<evidence type="ECO:0000313" key="8">
    <source>
        <dbReference type="Proteomes" id="UP000232721"/>
    </source>
</evidence>
<organism evidence="7 9">
    <name type="scientific">Polaribacter sejongensis</name>
    <dbReference type="NCBI Taxonomy" id="985043"/>
    <lineage>
        <taxon>Bacteria</taxon>
        <taxon>Pseudomonadati</taxon>
        <taxon>Bacteroidota</taxon>
        <taxon>Flavobacteriia</taxon>
        <taxon>Flavobacteriales</taxon>
        <taxon>Flavobacteriaceae</taxon>
    </lineage>
</organism>
<evidence type="ECO:0000256" key="4">
    <source>
        <dbReference type="PROSITE-ProRule" id="PRU01161"/>
    </source>
</evidence>
<reference evidence="7 9" key="1">
    <citation type="journal article" date="2014" name="Int. J. Syst. Evol. Microbiol.">
        <title>Complete genome sequence of Corynebacterium casei LMG S-19264T (=DSM 44701T), isolated from a smear-ripened cheese.</title>
        <authorList>
            <consortium name="US DOE Joint Genome Institute (JGI-PGF)"/>
            <person name="Walter F."/>
            <person name="Albersmeier A."/>
            <person name="Kalinowski J."/>
            <person name="Ruckert C."/>
        </authorList>
    </citation>
    <scope>NUCLEOTIDE SEQUENCE [LARGE SCALE GENOMIC DNA]</scope>
    <source>
        <strain evidence="7 9">CECT 8670</strain>
    </source>
</reference>
<feature type="domain" description="PNPLA" evidence="5">
    <location>
        <begin position="23"/>
        <end position="180"/>
    </location>
</feature>
<dbReference type="InterPro" id="IPR016035">
    <property type="entry name" value="Acyl_Trfase/lysoPLipase"/>
</dbReference>
<evidence type="ECO:0000313" key="6">
    <source>
        <dbReference type="EMBL" id="AUC23199.1"/>
    </source>
</evidence>
<dbReference type="EMBL" id="CP019336">
    <property type="protein sequence ID" value="AUC23199.1"/>
    <property type="molecule type" value="Genomic_DNA"/>
</dbReference>
<name>A0AAJ1VHB3_9FLAO</name>
<protein>
    <submittedName>
        <fullName evidence="7">Patatin-like phospholipase family protein</fullName>
    </submittedName>
</protein>
<dbReference type="InterPro" id="IPR050301">
    <property type="entry name" value="NTE"/>
</dbReference>
<dbReference type="Gene3D" id="3.40.1090.10">
    <property type="entry name" value="Cytosolic phospholipase A2 catalytic domain"/>
    <property type="match status" value="2"/>
</dbReference>
<dbReference type="AlphaFoldDB" id="A0AAJ1VHB3"/>
<evidence type="ECO:0000256" key="1">
    <source>
        <dbReference type="ARBA" id="ARBA00022801"/>
    </source>
</evidence>
<comment type="caution">
    <text evidence="4">Lacks conserved residue(s) required for the propagation of feature annotation.</text>
</comment>
<dbReference type="Proteomes" id="UP000232721">
    <property type="component" value="Chromosome"/>
</dbReference>
<feature type="active site" description="Nucleophile" evidence="4">
    <location>
        <position position="56"/>
    </location>
</feature>
<dbReference type="PANTHER" id="PTHR14226">
    <property type="entry name" value="NEUROPATHY TARGET ESTERASE/SWISS CHEESE D.MELANOGASTER"/>
    <property type="match status" value="1"/>
</dbReference>